<dbReference type="Proteomes" id="UP001184150">
    <property type="component" value="Unassembled WGS sequence"/>
</dbReference>
<gene>
    <name evidence="2" type="ORF">J2792_002951</name>
</gene>
<reference evidence="2 3" key="1">
    <citation type="submission" date="2023-07" db="EMBL/GenBank/DDBJ databases">
        <title>Sorghum-associated microbial communities from plants grown in Nebraska, USA.</title>
        <authorList>
            <person name="Schachtman D."/>
        </authorList>
    </citation>
    <scope>NUCLEOTIDE SEQUENCE [LARGE SCALE GENOMIC DNA]</scope>
    <source>
        <strain evidence="2 3">DS1027</strain>
    </source>
</reference>
<accession>A0ABU1MPJ5</accession>
<dbReference type="RefSeq" id="WP_309805734.1">
    <property type="nucleotide sequence ID" value="NZ_JAVDRD010000007.1"/>
</dbReference>
<protein>
    <recommendedName>
        <fullName evidence="1">Acyclic terpene utilisation N-terminal domain-containing protein</fullName>
    </recommendedName>
</protein>
<dbReference type="PANTHER" id="PTHR47472:SF1">
    <property type="entry name" value="DUF1446-DOMAIN-CONTAINING PROTEIN"/>
    <property type="match status" value="1"/>
</dbReference>
<sequence length="441" mass="45742">MKTIRIGAGAGFAGDRIEPAVELVEQGELDFLCFECLAERTIALAQLARQRDPAAGYDPRLERRMRAVLGPAMARGVRIVSNMGAANPLAAMEAALAVAREQGLTGIRMAAVLGDDVLASIAGQDLPLLDRAGSLLDLKPISANAYLGAFPIAQALAEGAQVIFTGRVCDPALFLGPMIHAFGWAEDDWTRLAGGTAIGHLLECAGQLTGGYFADPGYNDVPGLARLGFPLAEVNEDGTAMLTKVAGTGGRLSLANAREQAMYEILDPARYLQADVVADFTTLNLAEAGPDRIAVSGATGHPRPESLKVSVGYRDGFIGEGQISYAGPGAVARGQLALDIVAERVAMQRLAVDDIRYDLIGVNAVNATGRAPEPAEVRARVAARCADRATAAEIGAEVEALYLNGPSGGGGVTTTLREVVAVASILVPRGAVAPSIVHGVS</sequence>
<keyword evidence="3" id="KW-1185">Reference proteome</keyword>
<organism evidence="2 3">
    <name type="scientific">Novosphingobium capsulatum</name>
    <dbReference type="NCBI Taxonomy" id="13688"/>
    <lineage>
        <taxon>Bacteria</taxon>
        <taxon>Pseudomonadati</taxon>
        <taxon>Pseudomonadota</taxon>
        <taxon>Alphaproteobacteria</taxon>
        <taxon>Sphingomonadales</taxon>
        <taxon>Sphingomonadaceae</taxon>
        <taxon>Novosphingobium</taxon>
    </lineage>
</organism>
<dbReference type="PANTHER" id="PTHR47472">
    <property type="entry name" value="PROPIONYL-COA CARBOXYLASE"/>
    <property type="match status" value="1"/>
</dbReference>
<dbReference type="EMBL" id="JAVDRD010000007">
    <property type="protein sequence ID" value="MDR6512068.1"/>
    <property type="molecule type" value="Genomic_DNA"/>
</dbReference>
<proteinExistence type="predicted"/>
<comment type="caution">
    <text evidence="2">The sequence shown here is derived from an EMBL/GenBank/DDBJ whole genome shotgun (WGS) entry which is preliminary data.</text>
</comment>
<dbReference type="Pfam" id="PF07287">
    <property type="entry name" value="AtuA"/>
    <property type="match status" value="1"/>
</dbReference>
<evidence type="ECO:0000313" key="3">
    <source>
        <dbReference type="Proteomes" id="UP001184150"/>
    </source>
</evidence>
<evidence type="ECO:0000259" key="1">
    <source>
        <dbReference type="Pfam" id="PF07287"/>
    </source>
</evidence>
<name>A0ABU1MPJ5_9SPHN</name>
<dbReference type="InterPro" id="IPR010839">
    <property type="entry name" value="AtuA_N"/>
</dbReference>
<feature type="domain" description="Acyclic terpene utilisation N-terminal" evidence="1">
    <location>
        <begin position="4"/>
        <end position="436"/>
    </location>
</feature>
<evidence type="ECO:0000313" key="2">
    <source>
        <dbReference type="EMBL" id="MDR6512068.1"/>
    </source>
</evidence>